<gene>
    <name evidence="1" type="ORF">GPA27_13515</name>
</gene>
<accession>A0ABX1NGM2</accession>
<comment type="caution">
    <text evidence="1">The sequence shown here is derived from an EMBL/GenBank/DDBJ whole genome shotgun (WGS) entry which is preliminary data.</text>
</comment>
<name>A0ABX1NGM2_9RHOO</name>
<proteinExistence type="predicted"/>
<reference evidence="1 2" key="1">
    <citation type="submission" date="2019-12" db="EMBL/GenBank/DDBJ databases">
        <title>Comparative genomics gives insights into the taxonomy of the Azoarcus-Aromatoleum group and reveals separate origins of nif in the plant-associated Azoarcus and non-plant-associated Aromatoleum sub-groups.</title>
        <authorList>
            <person name="Lafos M."/>
            <person name="Maluk M."/>
            <person name="Batista M."/>
            <person name="Junghare M."/>
            <person name="Carmona M."/>
            <person name="Faoro H."/>
            <person name="Cruz L.M."/>
            <person name="Battistoni F."/>
            <person name="De Souza E."/>
            <person name="Pedrosa F."/>
            <person name="Chen W.-M."/>
            <person name="Poole P.S."/>
            <person name="Dixon R.A."/>
            <person name="James E.K."/>
        </authorList>
    </citation>
    <scope>NUCLEOTIDE SEQUENCE [LARGE SCALE GENOMIC DNA]</scope>
    <source>
        <strain evidence="1 2">T</strain>
    </source>
</reference>
<sequence length="149" mass="16350">MTVEKLCFGQYERAMRADRACRSCKESVQCIPLQEELTMAGEPRAAHGWQYGTSPAPSQASRVAVRGRPLNSLVPRLRQLAALGVQIAAEAADAIEQQSGATEPMRNALAWYAEPGNWRRPTKGRKWSNSPACDDKGSRARMVMMEAGS</sequence>
<evidence type="ECO:0000313" key="2">
    <source>
        <dbReference type="Proteomes" id="UP000634522"/>
    </source>
</evidence>
<organism evidence="1 2">
    <name type="scientific">Aromatoleum toluolicum</name>
    <dbReference type="NCBI Taxonomy" id="90060"/>
    <lineage>
        <taxon>Bacteria</taxon>
        <taxon>Pseudomonadati</taxon>
        <taxon>Pseudomonadota</taxon>
        <taxon>Betaproteobacteria</taxon>
        <taxon>Rhodocyclales</taxon>
        <taxon>Rhodocyclaceae</taxon>
        <taxon>Aromatoleum</taxon>
    </lineage>
</organism>
<dbReference type="EMBL" id="WTVS01000026">
    <property type="protein sequence ID" value="NMF98404.1"/>
    <property type="molecule type" value="Genomic_DNA"/>
</dbReference>
<dbReference type="RefSeq" id="WP_169141156.1">
    <property type="nucleotide sequence ID" value="NZ_WTVS01000026.1"/>
</dbReference>
<dbReference type="Proteomes" id="UP000634522">
    <property type="component" value="Unassembled WGS sequence"/>
</dbReference>
<protein>
    <submittedName>
        <fullName evidence="1">Uncharacterized protein</fullName>
    </submittedName>
</protein>
<evidence type="ECO:0000313" key="1">
    <source>
        <dbReference type="EMBL" id="NMF98404.1"/>
    </source>
</evidence>
<keyword evidence="2" id="KW-1185">Reference proteome</keyword>